<sequence length="66" mass="7269">MASAYAKEHGARSGTADARRTAVYDFITHDLLGNLLSGLLVTASAPTARRLRDGLRNAVRDRCRRR</sequence>
<name>A0A5N5VYD3_STRMB</name>
<reference evidence="1 2" key="1">
    <citation type="journal article" date="2019" name="Microb. Cell Fact.">
        <title>Exploring novel herbicidin analogues by transcriptional regulator overexpression and MS/MS molecular networking.</title>
        <authorList>
            <person name="Shi Y."/>
            <person name="Gu R."/>
            <person name="Li Y."/>
            <person name="Wang X."/>
            <person name="Ren W."/>
            <person name="Li X."/>
            <person name="Wang L."/>
            <person name="Xie Y."/>
            <person name="Hong B."/>
        </authorList>
    </citation>
    <scope>NUCLEOTIDE SEQUENCE [LARGE SCALE GENOMIC DNA]</scope>
    <source>
        <strain evidence="1 2">US-43</strain>
    </source>
</reference>
<organism evidence="1 2">
    <name type="scientific">Streptomyces mobaraensis</name>
    <name type="common">Streptoverticillium mobaraense</name>
    <dbReference type="NCBI Taxonomy" id="35621"/>
    <lineage>
        <taxon>Bacteria</taxon>
        <taxon>Bacillati</taxon>
        <taxon>Actinomycetota</taxon>
        <taxon>Actinomycetes</taxon>
        <taxon>Kitasatosporales</taxon>
        <taxon>Streptomycetaceae</taxon>
        <taxon>Streptomyces</taxon>
    </lineage>
</organism>
<evidence type="ECO:0000313" key="2">
    <source>
        <dbReference type="Proteomes" id="UP000327000"/>
    </source>
</evidence>
<dbReference type="Proteomes" id="UP000327000">
    <property type="component" value="Unassembled WGS sequence"/>
</dbReference>
<dbReference type="AlphaFoldDB" id="A0A5N5VYD3"/>
<dbReference type="RefSeq" id="WP_152265926.1">
    <property type="nucleotide sequence ID" value="NZ_VOKX01000126.1"/>
</dbReference>
<gene>
    <name evidence="1" type="ORF">FRZ00_31990</name>
</gene>
<keyword evidence="2" id="KW-1185">Reference proteome</keyword>
<proteinExistence type="predicted"/>
<protein>
    <submittedName>
        <fullName evidence="1">Uncharacterized protein</fullName>
    </submittedName>
</protein>
<dbReference type="EMBL" id="VOKX01000126">
    <property type="protein sequence ID" value="KAB7833854.1"/>
    <property type="molecule type" value="Genomic_DNA"/>
</dbReference>
<accession>A0A5N5VYD3</accession>
<comment type="caution">
    <text evidence="1">The sequence shown here is derived from an EMBL/GenBank/DDBJ whole genome shotgun (WGS) entry which is preliminary data.</text>
</comment>
<evidence type="ECO:0000313" key="1">
    <source>
        <dbReference type="EMBL" id="KAB7833854.1"/>
    </source>
</evidence>